<comment type="similarity">
    <text evidence="1">Belongs to the CFA/CMAS family.</text>
</comment>
<dbReference type="PIRSF" id="PIRSF003085">
    <property type="entry name" value="CMAS"/>
    <property type="match status" value="1"/>
</dbReference>
<reference evidence="7 8" key="1">
    <citation type="submission" date="2019-07" db="EMBL/GenBank/DDBJ databases">
        <authorList>
            <person name="Yang M."/>
            <person name="Zhao D."/>
            <person name="Xiang H."/>
        </authorList>
    </citation>
    <scope>NUCLEOTIDE SEQUENCE [LARGE SCALE GENOMIC DNA]</scope>
    <source>
        <strain evidence="7 8">IM1326</strain>
    </source>
</reference>
<evidence type="ECO:0000256" key="1">
    <source>
        <dbReference type="ARBA" id="ARBA00010815"/>
    </source>
</evidence>
<dbReference type="SUPFAM" id="SSF53335">
    <property type="entry name" value="S-adenosyl-L-methionine-dependent methyltransferases"/>
    <property type="match status" value="1"/>
</dbReference>
<evidence type="ECO:0000256" key="4">
    <source>
        <dbReference type="ARBA" id="ARBA00022691"/>
    </source>
</evidence>
<accession>A0A552X0R6</accession>
<keyword evidence="3 7" id="KW-0808">Transferase</keyword>
<name>A0A552X0R6_9GAMM</name>
<dbReference type="InterPro" id="IPR050723">
    <property type="entry name" value="CFA/CMAS"/>
</dbReference>
<dbReference type="Gene3D" id="3.40.50.150">
    <property type="entry name" value="Vaccinia Virus protein VP39"/>
    <property type="match status" value="1"/>
</dbReference>
<gene>
    <name evidence="7" type="ORF">FM042_09935</name>
</gene>
<comment type="caution">
    <text evidence="7">The sequence shown here is derived from an EMBL/GenBank/DDBJ whole genome shotgun (WGS) entry which is preliminary data.</text>
</comment>
<dbReference type="CDD" id="cd02440">
    <property type="entry name" value="AdoMet_MTases"/>
    <property type="match status" value="1"/>
</dbReference>
<dbReference type="PANTHER" id="PTHR43667:SF1">
    <property type="entry name" value="CYCLOPROPANE-FATTY-ACYL-PHOSPHOLIPID SYNTHASE"/>
    <property type="match status" value="1"/>
</dbReference>
<dbReference type="EC" id="2.1.1.79" evidence="7"/>
<dbReference type="EMBL" id="VJWL01000003">
    <property type="protein sequence ID" value="TRW48479.1"/>
    <property type="molecule type" value="Genomic_DNA"/>
</dbReference>
<organism evidence="7 8">
    <name type="scientific">Aliidiomarina halalkaliphila</name>
    <dbReference type="NCBI Taxonomy" id="2593535"/>
    <lineage>
        <taxon>Bacteria</taxon>
        <taxon>Pseudomonadati</taxon>
        <taxon>Pseudomonadota</taxon>
        <taxon>Gammaproteobacteria</taxon>
        <taxon>Alteromonadales</taxon>
        <taxon>Idiomarinaceae</taxon>
        <taxon>Aliidiomarina</taxon>
    </lineage>
</organism>
<dbReference type="InterPro" id="IPR029063">
    <property type="entry name" value="SAM-dependent_MTases_sf"/>
</dbReference>
<dbReference type="PANTHER" id="PTHR43667">
    <property type="entry name" value="CYCLOPROPANE-FATTY-ACYL-PHOSPHOLIPID SYNTHASE"/>
    <property type="match status" value="1"/>
</dbReference>
<sequence length="372" mass="43278">MNSSYRLAERLLQTADIEINGGRPWDLQLHDARALAQALARGNLGLGEAYMDHEWDCDALDEFFYRILREKVHQQISPSRLLWHALKNRWFNLQSHKRAWQVGKVHYDLGNAFYQAMLDSRMTYTCGYWKHARSLEEAQAHKLELTCRKLELQPGMKVLDIGCGWGSFMQYASEHYGVECVGITISKQQAALARERCAGYPIEVHEQDYRSLDMKADRVVSLGMFEHVGPKNHRTFFEVVNRCLVDDGLALLHTIGRNRAKAIPDPFIAKYIFPNGELPALQQISSAVEGLFVVEDLHNFGADYDLTLMAWHRNFENHWHRFQEEYGDRFYRMWRYYLLSCAGAFRARDIQLWQWVLSPKGKIGGYQRPTLT</sequence>
<proteinExistence type="inferred from homology"/>
<evidence type="ECO:0000313" key="8">
    <source>
        <dbReference type="Proteomes" id="UP000320359"/>
    </source>
</evidence>
<feature type="active site" evidence="6">
    <location>
        <position position="341"/>
    </location>
</feature>
<evidence type="ECO:0000256" key="6">
    <source>
        <dbReference type="PIRSR" id="PIRSR003085-1"/>
    </source>
</evidence>
<dbReference type="GO" id="GO:0008610">
    <property type="term" value="P:lipid biosynthetic process"/>
    <property type="evidence" value="ECO:0007669"/>
    <property type="project" value="InterPro"/>
</dbReference>
<protein>
    <submittedName>
        <fullName evidence="7">Cyclopropane fatty acyl phospholipid synthase</fullName>
        <ecNumber evidence="7">2.1.1.79</ecNumber>
    </submittedName>
</protein>
<dbReference type="InterPro" id="IPR003333">
    <property type="entry name" value="CMAS"/>
</dbReference>
<dbReference type="NCBIfam" id="NF008686">
    <property type="entry name" value="PRK11705.1"/>
    <property type="match status" value="1"/>
</dbReference>
<dbReference type="Pfam" id="PF02353">
    <property type="entry name" value="CMAS"/>
    <property type="match status" value="1"/>
</dbReference>
<evidence type="ECO:0000256" key="2">
    <source>
        <dbReference type="ARBA" id="ARBA00022603"/>
    </source>
</evidence>
<keyword evidence="4" id="KW-0949">S-adenosyl-L-methionine</keyword>
<dbReference type="OrthoDB" id="9782855at2"/>
<evidence type="ECO:0000256" key="3">
    <source>
        <dbReference type="ARBA" id="ARBA00022679"/>
    </source>
</evidence>
<keyword evidence="5" id="KW-0443">Lipid metabolism</keyword>
<keyword evidence="8" id="KW-1185">Reference proteome</keyword>
<dbReference type="GO" id="GO:0032259">
    <property type="term" value="P:methylation"/>
    <property type="evidence" value="ECO:0007669"/>
    <property type="project" value="UniProtKB-KW"/>
</dbReference>
<evidence type="ECO:0000256" key="5">
    <source>
        <dbReference type="ARBA" id="ARBA00023098"/>
    </source>
</evidence>
<evidence type="ECO:0000313" key="7">
    <source>
        <dbReference type="EMBL" id="TRW48479.1"/>
    </source>
</evidence>
<dbReference type="Proteomes" id="UP000320359">
    <property type="component" value="Unassembled WGS sequence"/>
</dbReference>
<dbReference type="GO" id="GO:0008825">
    <property type="term" value="F:cyclopropane-fatty-acyl-phospholipid synthase activity"/>
    <property type="evidence" value="ECO:0007669"/>
    <property type="project" value="UniProtKB-EC"/>
</dbReference>
<keyword evidence="2 7" id="KW-0489">Methyltransferase</keyword>
<dbReference type="AlphaFoldDB" id="A0A552X0R6"/>